<gene>
    <name evidence="1" type="ORF">BDK61_2303</name>
</gene>
<keyword evidence="2" id="KW-1185">Reference proteome</keyword>
<protein>
    <submittedName>
        <fullName evidence="1">Uncharacterized protein</fullName>
    </submittedName>
</protein>
<comment type="caution">
    <text evidence="1">The sequence shown here is derived from an EMBL/GenBank/DDBJ whole genome shotgun (WGS) entry which is preliminary data.</text>
</comment>
<dbReference type="AlphaFoldDB" id="A0A495R7Y2"/>
<reference evidence="1 2" key="1">
    <citation type="submission" date="2018-10" db="EMBL/GenBank/DDBJ databases">
        <title>Genomic Encyclopedia of Archaeal and Bacterial Type Strains, Phase II (KMG-II): from individual species to whole genera.</title>
        <authorList>
            <person name="Goeker M."/>
        </authorList>
    </citation>
    <scope>NUCLEOTIDE SEQUENCE [LARGE SCALE GENOMIC DNA]</scope>
    <source>
        <strain evidence="1 2">DSM 11927</strain>
    </source>
</reference>
<evidence type="ECO:0000313" key="2">
    <source>
        <dbReference type="Proteomes" id="UP000268233"/>
    </source>
</evidence>
<name>A0A495R7Y2_9EURY</name>
<sequence length="56" mass="5471">MNRLSVGGVVLTLVGIAGYAVGTSVAYPGRSVSVTAVMVGLTVAAVGHATPTEDTP</sequence>
<dbReference type="EMBL" id="RBWW01000001">
    <property type="protein sequence ID" value="RKS82978.1"/>
    <property type="molecule type" value="Genomic_DNA"/>
</dbReference>
<evidence type="ECO:0000313" key="1">
    <source>
        <dbReference type="EMBL" id="RKS82978.1"/>
    </source>
</evidence>
<proteinExistence type="predicted"/>
<accession>A0A495R7Y2</accession>
<organism evidence="1 2">
    <name type="scientific">Haloarcula quadrata</name>
    <dbReference type="NCBI Taxonomy" id="182779"/>
    <lineage>
        <taxon>Archaea</taxon>
        <taxon>Methanobacteriati</taxon>
        <taxon>Methanobacteriota</taxon>
        <taxon>Stenosarchaea group</taxon>
        <taxon>Halobacteria</taxon>
        <taxon>Halobacteriales</taxon>
        <taxon>Haloarculaceae</taxon>
        <taxon>Haloarcula</taxon>
    </lineage>
</organism>
<dbReference type="Proteomes" id="UP000268233">
    <property type="component" value="Unassembled WGS sequence"/>
</dbReference>
<dbReference type="RefSeq" id="WP_164734770.1">
    <property type="nucleotide sequence ID" value="NZ_RBWW01000001.1"/>
</dbReference>